<dbReference type="Pfam" id="PF13400">
    <property type="entry name" value="Tad"/>
    <property type="match status" value="1"/>
</dbReference>
<dbReference type="Proteomes" id="UP000199474">
    <property type="component" value="Unassembled WGS sequence"/>
</dbReference>
<feature type="transmembrane region" description="Helical" evidence="1">
    <location>
        <begin position="12"/>
        <end position="33"/>
    </location>
</feature>
<name>A0A1I1WGX9_9BACI</name>
<reference evidence="4" key="1">
    <citation type="submission" date="2016-10" db="EMBL/GenBank/DDBJ databases">
        <authorList>
            <person name="Varghese N."/>
            <person name="Submissions S."/>
        </authorList>
    </citation>
    <scope>NUCLEOTIDE SEQUENCE [LARGE SCALE GENOMIC DNA]</scope>
    <source>
        <strain evidence="4">DSM 22530</strain>
    </source>
</reference>
<evidence type="ECO:0000259" key="2">
    <source>
        <dbReference type="Pfam" id="PF13400"/>
    </source>
</evidence>
<dbReference type="InterPro" id="IPR028087">
    <property type="entry name" value="Tad_N"/>
</dbReference>
<keyword evidence="4" id="KW-1185">Reference proteome</keyword>
<evidence type="ECO:0000313" key="3">
    <source>
        <dbReference type="EMBL" id="SFD94454.1"/>
    </source>
</evidence>
<proteinExistence type="predicted"/>
<evidence type="ECO:0000313" key="4">
    <source>
        <dbReference type="Proteomes" id="UP000199474"/>
    </source>
</evidence>
<gene>
    <name evidence="3" type="ORF">SAMN05216238_10662</name>
</gene>
<sequence>MMVKKWLCNEGGNIALFVLGMLSIIMILLVFVVNLGGALATKEQSGTTAQQASMTASSVLYEEVRRVIYEYEDETLEGAVQAFFEDIEEMVDERASELSGSGDYADWTVNEIELEAFDQVLTEEMNKDVVRDKLNELLTVEDIESKVVNKTRNAIVANNGVLDGAELAIKDDRFYVRAANEMESVSFDGFMEGIQENVYQESAGPRIDFLDVVWGGPTVTSLE</sequence>
<keyword evidence="1" id="KW-0812">Transmembrane</keyword>
<feature type="domain" description="Putative Flp pilus-assembly TadG-like N-terminal" evidence="2">
    <location>
        <begin position="12"/>
        <end position="53"/>
    </location>
</feature>
<keyword evidence="1" id="KW-0472">Membrane</keyword>
<dbReference type="AlphaFoldDB" id="A0A1I1WGX9"/>
<keyword evidence="1" id="KW-1133">Transmembrane helix</keyword>
<dbReference type="EMBL" id="FOMR01000006">
    <property type="protein sequence ID" value="SFD94454.1"/>
    <property type="molecule type" value="Genomic_DNA"/>
</dbReference>
<dbReference type="OrthoDB" id="2873457at2"/>
<protein>
    <submittedName>
        <fullName evidence="3">Putative Flp pilus-assembly TadE/G-like</fullName>
    </submittedName>
</protein>
<dbReference type="STRING" id="640948.SAMN05216238_10662"/>
<organism evidence="3 4">
    <name type="scientific">Lentibacillus persicus</name>
    <dbReference type="NCBI Taxonomy" id="640948"/>
    <lineage>
        <taxon>Bacteria</taxon>
        <taxon>Bacillati</taxon>
        <taxon>Bacillota</taxon>
        <taxon>Bacilli</taxon>
        <taxon>Bacillales</taxon>
        <taxon>Bacillaceae</taxon>
        <taxon>Lentibacillus</taxon>
    </lineage>
</organism>
<accession>A0A1I1WGX9</accession>
<evidence type="ECO:0000256" key="1">
    <source>
        <dbReference type="SAM" id="Phobius"/>
    </source>
</evidence>